<feature type="region of interest" description="Disordered" evidence="1">
    <location>
        <begin position="88"/>
        <end position="109"/>
    </location>
</feature>
<keyword evidence="4" id="KW-1185">Reference proteome</keyword>
<dbReference type="EMBL" id="SDRB02010546">
    <property type="protein sequence ID" value="THG05887.1"/>
    <property type="molecule type" value="Genomic_DNA"/>
</dbReference>
<protein>
    <submittedName>
        <fullName evidence="3">Uncharacterized protein</fullName>
    </submittedName>
</protein>
<organism evidence="3 4">
    <name type="scientific">Camellia sinensis var. sinensis</name>
    <name type="common">China tea</name>
    <dbReference type="NCBI Taxonomy" id="542762"/>
    <lineage>
        <taxon>Eukaryota</taxon>
        <taxon>Viridiplantae</taxon>
        <taxon>Streptophyta</taxon>
        <taxon>Embryophyta</taxon>
        <taxon>Tracheophyta</taxon>
        <taxon>Spermatophyta</taxon>
        <taxon>Magnoliopsida</taxon>
        <taxon>eudicotyledons</taxon>
        <taxon>Gunneridae</taxon>
        <taxon>Pentapetalae</taxon>
        <taxon>asterids</taxon>
        <taxon>Ericales</taxon>
        <taxon>Theaceae</taxon>
        <taxon>Camellia</taxon>
    </lineage>
</organism>
<reference evidence="3 4" key="1">
    <citation type="journal article" date="2018" name="Proc. Natl. Acad. Sci. U.S.A.">
        <title>Draft genome sequence of Camellia sinensis var. sinensis provides insights into the evolution of the tea genome and tea quality.</title>
        <authorList>
            <person name="Wei C."/>
            <person name="Yang H."/>
            <person name="Wang S."/>
            <person name="Zhao J."/>
            <person name="Liu C."/>
            <person name="Gao L."/>
            <person name="Xia E."/>
            <person name="Lu Y."/>
            <person name="Tai Y."/>
            <person name="She G."/>
            <person name="Sun J."/>
            <person name="Cao H."/>
            <person name="Tong W."/>
            <person name="Gao Q."/>
            <person name="Li Y."/>
            <person name="Deng W."/>
            <person name="Jiang X."/>
            <person name="Wang W."/>
            <person name="Chen Q."/>
            <person name="Zhang S."/>
            <person name="Li H."/>
            <person name="Wu J."/>
            <person name="Wang P."/>
            <person name="Li P."/>
            <person name="Shi C."/>
            <person name="Zheng F."/>
            <person name="Jian J."/>
            <person name="Huang B."/>
            <person name="Shan D."/>
            <person name="Shi M."/>
            <person name="Fang C."/>
            <person name="Yue Y."/>
            <person name="Li F."/>
            <person name="Li D."/>
            <person name="Wei S."/>
            <person name="Han B."/>
            <person name="Jiang C."/>
            <person name="Yin Y."/>
            <person name="Xia T."/>
            <person name="Zhang Z."/>
            <person name="Bennetzen J.L."/>
            <person name="Zhao S."/>
            <person name="Wan X."/>
        </authorList>
    </citation>
    <scope>NUCLEOTIDE SEQUENCE [LARGE SCALE GENOMIC DNA]</scope>
    <source>
        <strain evidence="4">cv. Shuchazao</strain>
        <tissue evidence="3">Leaf</tissue>
    </source>
</reference>
<dbReference type="Proteomes" id="UP000306102">
    <property type="component" value="Unassembled WGS sequence"/>
</dbReference>
<name>A0A4V3WLS5_CAMSN</name>
<dbReference type="PANTHER" id="PTHR35736:SF3">
    <property type="match status" value="1"/>
</dbReference>
<evidence type="ECO:0000256" key="2">
    <source>
        <dbReference type="SAM" id="Phobius"/>
    </source>
</evidence>
<sequence length="683" mass="77623">MLTLPHQKTQQSYIEKQQHSSHPFTHDPTMRFIVSRSRTRLSVRKFLFLCTLFFFTTLALLLLLNLNSSIDPPTTAFSLPPKALPESLHPLDPLKPNPSSPIRRRSPVQSSCATVEEMGEDASSEVATRKESLRVRRIIRYHFEFHVSVSEFLLVDSAISFGGAKKKVESVLGLVIDSFDTRLAAFVSERLRMRHRNFLLSLSPSIIWNEVLTIDVACVRAQRRMLIIFYCILGLQEIDRGAPTVRGLPPEQFCRHGFVLGKASEAGLGNEMYKILTAAGLSIMLNRGKFPFESYISYTNLAFTLKEVKHLWRLNDCMGKYGRRLIVRTDDFEKPSETNVLCSNWRKWKQPIIWFQGTTDAVAVQFFLKNIHPQMRRASSALFGKTEVLQSRPNTFGELMRFIISPSRNVEEAVDWVLNAGPDPHLALHMRMLMNRSPRAVKAALNCVKKALLRNCNRVSRPRVVLVSETPSVVNDITPKLQEFAEVLHFDYNLFEGNISAKKTARMQQLGYRTRDWGPAPRWVAFVDFFLASRAKHAVVSGAHRRIGTTYAQLIAALAAAHQLDENYATNFTFFSSFQSNLLSEGLHKQIGWGHAWNRFAGPLSCRNQRNQCAITPLLPPGWWDGIFQSPIPRDIRRLETYGVKLTGFGTVDENHLNSFCRSRKDTVKTIPVTRRCSGLTCA</sequence>
<dbReference type="STRING" id="542762.A0A4V3WLS5"/>
<comment type="caution">
    <text evidence="3">The sequence shown here is derived from an EMBL/GenBank/DDBJ whole genome shotgun (WGS) entry which is preliminary data.</text>
</comment>
<keyword evidence="2" id="KW-0812">Transmembrane</keyword>
<evidence type="ECO:0000313" key="3">
    <source>
        <dbReference type="EMBL" id="THG05887.1"/>
    </source>
</evidence>
<feature type="region of interest" description="Disordered" evidence="1">
    <location>
        <begin position="1"/>
        <end position="25"/>
    </location>
</feature>
<keyword evidence="2" id="KW-1133">Transmembrane helix</keyword>
<feature type="compositionally biased region" description="Polar residues" evidence="1">
    <location>
        <begin position="1"/>
        <end position="23"/>
    </location>
</feature>
<feature type="transmembrane region" description="Helical" evidence="2">
    <location>
        <begin position="46"/>
        <end position="66"/>
    </location>
</feature>
<dbReference type="Pfam" id="PF25102">
    <property type="entry name" value="DUF7810"/>
    <property type="match status" value="2"/>
</dbReference>
<accession>A0A4V3WLS5</accession>
<evidence type="ECO:0000256" key="1">
    <source>
        <dbReference type="SAM" id="MobiDB-lite"/>
    </source>
</evidence>
<proteinExistence type="predicted"/>
<evidence type="ECO:0000313" key="4">
    <source>
        <dbReference type="Proteomes" id="UP000306102"/>
    </source>
</evidence>
<dbReference type="PANTHER" id="PTHR35736">
    <property type="entry name" value="EXPRESSED PROTEIN"/>
    <property type="match status" value="1"/>
</dbReference>
<dbReference type="InterPro" id="IPR056712">
    <property type="entry name" value="DUF7810"/>
</dbReference>
<gene>
    <name evidence="3" type="ORF">TEA_030111</name>
</gene>
<dbReference type="AlphaFoldDB" id="A0A4V3WLS5"/>
<keyword evidence="2" id="KW-0472">Membrane</keyword>